<dbReference type="AlphaFoldDB" id="A0AAV2JFW7"/>
<proteinExistence type="predicted"/>
<evidence type="ECO:0000313" key="2">
    <source>
        <dbReference type="Proteomes" id="UP001497482"/>
    </source>
</evidence>
<accession>A0AAV2JFW7</accession>
<protein>
    <submittedName>
        <fullName evidence="1">Uncharacterized protein</fullName>
    </submittedName>
</protein>
<keyword evidence="2" id="KW-1185">Reference proteome</keyword>
<dbReference type="Proteomes" id="UP001497482">
    <property type="component" value="Chromosome 12"/>
</dbReference>
<gene>
    <name evidence="1" type="ORF">KC01_LOCUS6302</name>
</gene>
<dbReference type="EMBL" id="OZ035834">
    <property type="protein sequence ID" value="CAL1574587.1"/>
    <property type="molecule type" value="Genomic_DNA"/>
</dbReference>
<sequence>MTDSPIHLQTASFGILDDRVVVDLEYLEETGTPGGNWRTWRKLEHLEETGGPGGNWSTWRKLEHLEETGGPGGNWSTWRKLEHLEETGGPGGNWSTWRKLEDLEETGAPGGNWSTWRKLEHLEETGGPGGNWSTWRKLEHLEETGGPGGNWSTWRNSGAATGRAYILHSGRPYSAQDSNPEPSFRSLQTRQKVLWLELPFVVQPGICSSVLDRDARQPLERQCSGFFFSQR</sequence>
<organism evidence="1 2">
    <name type="scientific">Knipowitschia caucasica</name>
    <name type="common">Caucasian dwarf goby</name>
    <name type="synonym">Pomatoschistus caucasicus</name>
    <dbReference type="NCBI Taxonomy" id="637954"/>
    <lineage>
        <taxon>Eukaryota</taxon>
        <taxon>Metazoa</taxon>
        <taxon>Chordata</taxon>
        <taxon>Craniata</taxon>
        <taxon>Vertebrata</taxon>
        <taxon>Euteleostomi</taxon>
        <taxon>Actinopterygii</taxon>
        <taxon>Neopterygii</taxon>
        <taxon>Teleostei</taxon>
        <taxon>Neoteleostei</taxon>
        <taxon>Acanthomorphata</taxon>
        <taxon>Gobiaria</taxon>
        <taxon>Gobiiformes</taxon>
        <taxon>Gobioidei</taxon>
        <taxon>Gobiidae</taxon>
        <taxon>Gobiinae</taxon>
        <taxon>Knipowitschia</taxon>
    </lineage>
</organism>
<evidence type="ECO:0000313" key="1">
    <source>
        <dbReference type="EMBL" id="CAL1574587.1"/>
    </source>
</evidence>
<reference evidence="1 2" key="1">
    <citation type="submission" date="2024-04" db="EMBL/GenBank/DDBJ databases">
        <authorList>
            <person name="Waldvogel A.-M."/>
            <person name="Schoenle A."/>
        </authorList>
    </citation>
    <scope>NUCLEOTIDE SEQUENCE [LARGE SCALE GENOMIC DNA]</scope>
</reference>
<name>A0AAV2JFW7_KNICA</name>